<keyword evidence="4" id="KW-0175">Coiled coil</keyword>
<dbReference type="InterPro" id="IPR027417">
    <property type="entry name" value="P-loop_NTPase"/>
</dbReference>
<dbReference type="PANTHER" id="PTHR32114">
    <property type="entry name" value="ABC TRANSPORTER ABCH.3"/>
    <property type="match status" value="1"/>
</dbReference>
<evidence type="ECO:0000313" key="7">
    <source>
        <dbReference type="Proteomes" id="UP000606499"/>
    </source>
</evidence>
<feature type="coiled-coil region" evidence="4">
    <location>
        <begin position="181"/>
        <end position="222"/>
    </location>
</feature>
<dbReference type="RefSeq" id="WP_186950271.1">
    <property type="nucleotide sequence ID" value="NZ_JACOPL010000019.1"/>
</dbReference>
<dbReference type="Proteomes" id="UP000606499">
    <property type="component" value="Unassembled WGS sequence"/>
</dbReference>
<comment type="subunit">
    <text evidence="2">Heterodimer of SbcC and SbcD.</text>
</comment>
<comment type="similarity">
    <text evidence="1">Belongs to the SMC family. SbcC subfamily.</text>
</comment>
<keyword evidence="7" id="KW-1185">Reference proteome</keyword>
<feature type="domain" description="Rad50/SbcC-type AAA" evidence="5">
    <location>
        <begin position="12"/>
        <end position="218"/>
    </location>
</feature>
<sequence>MAQIASLQIEQLAVTGFGCFADEHSWTFGRRTAVTGHNYQGKSTVADAIAYALTGAPYFGGRDLDRLQNGSSAGMRVEVTVRTEGGQTHAIRRGRHEGKTFVSLDGVLMTQERFAERFGSRDLILSLLNPLYFAEVLGGDGRKLIEQYLPAVPHEAVMEKLSEHMRGILGDDRLEMPEVYLKEKRSELKELEKDRLVLDGQMQQTDSQRARLQKELDEKKALLAHTAAALAPLVRKQEAQDCSAVDAEIARLSAQYDAVQDGQADDRRAALQAELDAVRERDFAFPGTAQLRQMQAQLQALYGRYSDEAGRLQYLQTQGVCPTCLRRIDAAGFPEIQAAFTDRLQKIQADGTSLRQQAQALAVQEVQGRQQFEAWKTGETARLGQALAAAQAEDAAQQRDSIKAKIKALSAQRVFGGLSAEEAQQYQTLYHEQGKLESEMEQIQKLLDSLPRGQKEALDKLDDEIRAVNDKITAAKACQSERAALLFAPVQMHRAGLKLYEPMKESGELRDVFKLTWDGRDYVRLSLSERVRCGLEVVELLSRLSGKSYPLFVDNTESLCDLGAAQHGGQMILARVVPRQTLQVKALDEPQRKAG</sequence>
<gene>
    <name evidence="6" type="ORF">H8S45_14045</name>
</gene>
<evidence type="ECO:0000256" key="3">
    <source>
        <dbReference type="ARBA" id="ARBA00013368"/>
    </source>
</evidence>
<evidence type="ECO:0000256" key="1">
    <source>
        <dbReference type="ARBA" id="ARBA00006930"/>
    </source>
</evidence>
<reference evidence="6" key="1">
    <citation type="submission" date="2020-08" db="EMBL/GenBank/DDBJ databases">
        <title>Genome public.</title>
        <authorList>
            <person name="Liu C."/>
            <person name="Sun Q."/>
        </authorList>
    </citation>
    <scope>NUCLEOTIDE SEQUENCE</scope>
    <source>
        <strain evidence="6">NSJ-28</strain>
    </source>
</reference>
<organism evidence="6 7">
    <name type="scientific">Agathobaculum faecis</name>
    <dbReference type="NCBI Taxonomy" id="2763013"/>
    <lineage>
        <taxon>Bacteria</taxon>
        <taxon>Bacillati</taxon>
        <taxon>Bacillota</taxon>
        <taxon>Clostridia</taxon>
        <taxon>Eubacteriales</taxon>
        <taxon>Butyricicoccaceae</taxon>
        <taxon>Agathobaculum</taxon>
    </lineage>
</organism>
<proteinExistence type="inferred from homology"/>
<evidence type="ECO:0000256" key="4">
    <source>
        <dbReference type="SAM" id="Coils"/>
    </source>
</evidence>
<dbReference type="PANTHER" id="PTHR32114:SF2">
    <property type="entry name" value="ABC TRANSPORTER ABCH.3"/>
    <property type="match status" value="1"/>
</dbReference>
<evidence type="ECO:0000313" key="6">
    <source>
        <dbReference type="EMBL" id="MBC5726572.1"/>
    </source>
</evidence>
<dbReference type="GO" id="GO:0006302">
    <property type="term" value="P:double-strand break repair"/>
    <property type="evidence" value="ECO:0007669"/>
    <property type="project" value="InterPro"/>
</dbReference>
<dbReference type="Pfam" id="PF13476">
    <property type="entry name" value="AAA_23"/>
    <property type="match status" value="1"/>
</dbReference>
<dbReference type="EMBL" id="JACOPL010000019">
    <property type="protein sequence ID" value="MBC5726572.1"/>
    <property type="molecule type" value="Genomic_DNA"/>
</dbReference>
<name>A0A923LYF9_9FIRM</name>
<dbReference type="AlphaFoldDB" id="A0A923LYF9"/>
<protein>
    <recommendedName>
        <fullName evidence="3">Nuclease SbcCD subunit C</fullName>
    </recommendedName>
</protein>
<accession>A0A923LYF9</accession>
<comment type="caution">
    <text evidence="6">The sequence shown here is derived from an EMBL/GenBank/DDBJ whole genome shotgun (WGS) entry which is preliminary data.</text>
</comment>
<dbReference type="SUPFAM" id="SSF52540">
    <property type="entry name" value="P-loop containing nucleoside triphosphate hydrolases"/>
    <property type="match status" value="1"/>
</dbReference>
<dbReference type="Gene3D" id="3.40.50.300">
    <property type="entry name" value="P-loop containing nucleotide triphosphate hydrolases"/>
    <property type="match status" value="1"/>
</dbReference>
<dbReference type="SUPFAM" id="SSF75712">
    <property type="entry name" value="Rad50 coiled-coil Zn hook"/>
    <property type="match status" value="1"/>
</dbReference>
<evidence type="ECO:0000256" key="2">
    <source>
        <dbReference type="ARBA" id="ARBA00011322"/>
    </source>
</evidence>
<evidence type="ECO:0000259" key="5">
    <source>
        <dbReference type="Pfam" id="PF13476"/>
    </source>
</evidence>
<dbReference type="InterPro" id="IPR038729">
    <property type="entry name" value="Rad50/SbcC_AAA"/>
</dbReference>
<dbReference type="GO" id="GO:0016887">
    <property type="term" value="F:ATP hydrolysis activity"/>
    <property type="evidence" value="ECO:0007669"/>
    <property type="project" value="InterPro"/>
</dbReference>